<evidence type="ECO:0000256" key="7">
    <source>
        <dbReference type="RuleBase" id="RU363032"/>
    </source>
</evidence>
<accession>A0A831TC90</accession>
<reference evidence="9" key="1">
    <citation type="journal article" date="2020" name="mSystems">
        <title>Genome- and Community-Level Interaction Insights into Carbon Utilization and Element Cycling Functions of Hydrothermarchaeota in Hydrothermal Sediment.</title>
        <authorList>
            <person name="Zhou Z."/>
            <person name="Liu Y."/>
            <person name="Xu W."/>
            <person name="Pan J."/>
            <person name="Luo Z.H."/>
            <person name="Li M."/>
        </authorList>
    </citation>
    <scope>NUCLEOTIDE SEQUENCE [LARGE SCALE GENOMIC DNA]</scope>
    <source>
        <strain evidence="9">SpSt-210</strain>
    </source>
</reference>
<dbReference type="PROSITE" id="PS50928">
    <property type="entry name" value="ABC_TM1"/>
    <property type="match status" value="1"/>
</dbReference>
<evidence type="ECO:0000259" key="8">
    <source>
        <dbReference type="PROSITE" id="PS50928"/>
    </source>
</evidence>
<evidence type="ECO:0000256" key="6">
    <source>
        <dbReference type="ARBA" id="ARBA00023136"/>
    </source>
</evidence>
<comment type="subcellular location">
    <subcellularLocation>
        <location evidence="1 7">Cell membrane</location>
        <topology evidence="1 7">Multi-pass membrane protein</topology>
    </subcellularLocation>
</comment>
<keyword evidence="4 7" id="KW-0812">Transmembrane</keyword>
<dbReference type="InterPro" id="IPR025966">
    <property type="entry name" value="OppC_N"/>
</dbReference>
<dbReference type="InterPro" id="IPR035906">
    <property type="entry name" value="MetI-like_sf"/>
</dbReference>
<sequence length="313" mass="34018">MATAEPRGQALTQAALAEMPVRLTRRRTLRDWLRAAWKLRLSVLGGLVLLLLLLIAIAAPVLTPYTPSEGRIVERLQPPVFLGGSWEHPLGTDGVGRDYATRLMYGARVALAVGVLSTLVATAIGVCLGILAGYYSGKVDWVISTLVNIMMTFPFILLALAVIAVLGPSFLNVVLVLGIGSWPIYARVVRVEVSRIKALEFVAAARVIGLTDLRIIGRHIVPNLVNAIIVIGTVQIARLIITEAFLSYLGLGVQPPTPSWGYMLFESQAFMFNPAEWWLPMLPGLAIFITTLAINLVGDGLRDVLDPYQRSSL</sequence>
<evidence type="ECO:0000313" key="9">
    <source>
        <dbReference type="EMBL" id="HEG91202.1"/>
    </source>
</evidence>
<organism evidence="9">
    <name type="scientific">Thermorudis peleae</name>
    <dbReference type="NCBI Taxonomy" id="1382356"/>
    <lineage>
        <taxon>Bacteria</taxon>
        <taxon>Pseudomonadati</taxon>
        <taxon>Thermomicrobiota</taxon>
        <taxon>Thermomicrobia</taxon>
        <taxon>Thermomicrobia incertae sedis</taxon>
        <taxon>Thermorudis</taxon>
    </lineage>
</organism>
<dbReference type="Gene3D" id="1.10.3720.10">
    <property type="entry name" value="MetI-like"/>
    <property type="match status" value="1"/>
</dbReference>
<evidence type="ECO:0000256" key="5">
    <source>
        <dbReference type="ARBA" id="ARBA00022989"/>
    </source>
</evidence>
<name>A0A831TC90_9BACT</name>
<feature type="transmembrane region" description="Helical" evidence="7">
    <location>
        <begin position="170"/>
        <end position="189"/>
    </location>
</feature>
<dbReference type="InterPro" id="IPR000515">
    <property type="entry name" value="MetI-like"/>
</dbReference>
<keyword evidence="3" id="KW-1003">Cell membrane</keyword>
<keyword evidence="6 7" id="KW-0472">Membrane</keyword>
<evidence type="ECO:0000256" key="4">
    <source>
        <dbReference type="ARBA" id="ARBA00022692"/>
    </source>
</evidence>
<dbReference type="EMBL" id="DSIY01000170">
    <property type="protein sequence ID" value="HEG91202.1"/>
    <property type="molecule type" value="Genomic_DNA"/>
</dbReference>
<evidence type="ECO:0000256" key="1">
    <source>
        <dbReference type="ARBA" id="ARBA00004651"/>
    </source>
</evidence>
<comment type="caution">
    <text evidence="9">The sequence shown here is derived from an EMBL/GenBank/DDBJ whole genome shotgun (WGS) entry which is preliminary data.</text>
</comment>
<protein>
    <submittedName>
        <fullName evidence="9">ABC transporter permease</fullName>
    </submittedName>
</protein>
<keyword evidence="2 7" id="KW-0813">Transport</keyword>
<evidence type="ECO:0000256" key="3">
    <source>
        <dbReference type="ARBA" id="ARBA00022475"/>
    </source>
</evidence>
<feature type="transmembrane region" description="Helical" evidence="7">
    <location>
        <begin position="224"/>
        <end position="251"/>
    </location>
</feature>
<dbReference type="PANTHER" id="PTHR43386:SF1">
    <property type="entry name" value="D,D-DIPEPTIDE TRANSPORT SYSTEM PERMEASE PROTEIN DDPC-RELATED"/>
    <property type="match status" value="1"/>
</dbReference>
<feature type="transmembrane region" description="Helical" evidence="7">
    <location>
        <begin position="39"/>
        <end position="62"/>
    </location>
</feature>
<feature type="transmembrane region" description="Helical" evidence="7">
    <location>
        <begin position="109"/>
        <end position="134"/>
    </location>
</feature>
<feature type="domain" description="ABC transmembrane type-1" evidence="8">
    <location>
        <begin position="107"/>
        <end position="298"/>
    </location>
</feature>
<comment type="similarity">
    <text evidence="7">Belongs to the binding-protein-dependent transport system permease family.</text>
</comment>
<evidence type="ECO:0000256" key="2">
    <source>
        <dbReference type="ARBA" id="ARBA00022448"/>
    </source>
</evidence>
<dbReference type="SUPFAM" id="SSF161098">
    <property type="entry name" value="MetI-like"/>
    <property type="match status" value="1"/>
</dbReference>
<dbReference type="PANTHER" id="PTHR43386">
    <property type="entry name" value="OLIGOPEPTIDE TRANSPORT SYSTEM PERMEASE PROTEIN APPC"/>
    <property type="match status" value="1"/>
</dbReference>
<dbReference type="InterPro" id="IPR050366">
    <property type="entry name" value="BP-dependent_transpt_permease"/>
</dbReference>
<gene>
    <name evidence="9" type="ORF">ENP34_07135</name>
</gene>
<feature type="transmembrane region" description="Helical" evidence="7">
    <location>
        <begin position="141"/>
        <end position="164"/>
    </location>
</feature>
<dbReference type="Pfam" id="PF00528">
    <property type="entry name" value="BPD_transp_1"/>
    <property type="match status" value="1"/>
</dbReference>
<dbReference type="Pfam" id="PF12911">
    <property type="entry name" value="OppC_N"/>
    <property type="match status" value="1"/>
</dbReference>
<feature type="transmembrane region" description="Helical" evidence="7">
    <location>
        <begin position="277"/>
        <end position="297"/>
    </location>
</feature>
<dbReference type="GO" id="GO:0055085">
    <property type="term" value="P:transmembrane transport"/>
    <property type="evidence" value="ECO:0007669"/>
    <property type="project" value="InterPro"/>
</dbReference>
<dbReference type="AlphaFoldDB" id="A0A831TC90"/>
<dbReference type="CDD" id="cd06261">
    <property type="entry name" value="TM_PBP2"/>
    <property type="match status" value="1"/>
</dbReference>
<dbReference type="GO" id="GO:0005886">
    <property type="term" value="C:plasma membrane"/>
    <property type="evidence" value="ECO:0007669"/>
    <property type="project" value="UniProtKB-SubCell"/>
</dbReference>
<keyword evidence="5 7" id="KW-1133">Transmembrane helix</keyword>
<proteinExistence type="inferred from homology"/>